<dbReference type="Proteomes" id="UP000002369">
    <property type="component" value="Segment"/>
</dbReference>
<proteinExistence type="predicted"/>
<dbReference type="EMBL" id="FN667788">
    <property type="protein sequence ID" value="CBJ93891.1"/>
    <property type="molecule type" value="Genomic_DNA"/>
</dbReference>
<dbReference type="KEGG" id="vg:26041364"/>
<gene>
    <name evidence="1" type="ORF">CPT_0082</name>
</gene>
<dbReference type="GeneID" id="26041364"/>
<sequence length="279" mass="33158">MIVITTIEPDLKDVNTTNKIFTRYFEKEAICCFKCLRDYFDGNIYCLNLNKCDISNQTKYYFEKLNINYIHSFDDRIKNHKCGFWNIPLSGIYFESMFQDINSVMLRIDLDMMLLRALPDLDNFKTPAVSPHTQGSHKYLESKKGVLYNTGIMISKPSDEFYKKQYQLLNQFDKLLNYKEYGKLYELNITKNPSLNSLEYPLLEELCVNYIEGVNKLEIGSIEGDEYEAIQDAYFYHCHYEPEKSQNKLKILIQYSKKYNLSKHIKDYINEQIQHSRRN</sequence>
<reference evidence="1 2" key="1">
    <citation type="journal article" date="2010" name="BMC Genomics">
        <title>Evidence for a lineage of virulent bacteriophages that target Campylobacter.</title>
        <authorList>
            <person name="Timms A.R."/>
            <person name="Cambray-Young J."/>
            <person name="Scott A.E."/>
            <person name="Petty N.K."/>
            <person name="Connerton P.L."/>
            <person name="Clarke L."/>
            <person name="Seeger K."/>
            <person name="Quail M."/>
            <person name="Cummings N."/>
            <person name="Maskell D.J."/>
            <person name="Thomson N.R."/>
            <person name="Connerton I.F."/>
        </authorList>
    </citation>
    <scope>NUCLEOTIDE SEQUENCE [LARGE SCALE GENOMIC DNA]</scope>
</reference>
<protein>
    <submittedName>
        <fullName evidence="1">Hypothetical phage protein</fullName>
    </submittedName>
</protein>
<organism evidence="1 2">
    <name type="scientific">Campylobacter phage CP220</name>
    <dbReference type="NCBI Taxonomy" id="2994044"/>
    <lineage>
        <taxon>Viruses</taxon>
        <taxon>Duplodnaviria</taxon>
        <taxon>Heunggongvirae</taxon>
        <taxon>Uroviricota</taxon>
        <taxon>Caudoviricetes</taxon>
        <taxon>Connertonviridae</taxon>
        <taxon>Firehammervirus</taxon>
        <taxon>Firehammervirus CP220</taxon>
    </lineage>
</organism>
<name>D5GV74_9CAUD</name>
<accession>D5GV74</accession>
<evidence type="ECO:0000313" key="2">
    <source>
        <dbReference type="Proteomes" id="UP000002369"/>
    </source>
</evidence>
<keyword evidence="2" id="KW-1185">Reference proteome</keyword>
<dbReference type="RefSeq" id="YP_009169216.1">
    <property type="nucleotide sequence ID" value="NC_027997.1"/>
</dbReference>
<evidence type="ECO:0000313" key="1">
    <source>
        <dbReference type="EMBL" id="CBJ93891.1"/>
    </source>
</evidence>